<dbReference type="Gene3D" id="1.25.40.10">
    <property type="entry name" value="Tetratricopeptide repeat domain"/>
    <property type="match status" value="1"/>
</dbReference>
<keyword evidence="2 3" id="KW-0802">TPR repeat</keyword>
<dbReference type="GO" id="GO:0051879">
    <property type="term" value="F:Hsp90 protein binding"/>
    <property type="evidence" value="ECO:0007669"/>
    <property type="project" value="TreeGrafter"/>
</dbReference>
<dbReference type="Proteomes" id="UP000193685">
    <property type="component" value="Unassembled WGS sequence"/>
</dbReference>
<keyword evidence="5" id="KW-1185">Reference proteome</keyword>
<protein>
    <recommendedName>
        <fullName evidence="6">Translocation protein sec72</fullName>
    </recommendedName>
</protein>
<feature type="repeat" description="TPR" evidence="3">
    <location>
        <begin position="66"/>
        <end position="99"/>
    </location>
</feature>
<dbReference type="GeneID" id="63784049"/>
<dbReference type="OrthoDB" id="433738at2759"/>
<dbReference type="OMA" id="KMYTLAI"/>
<dbReference type="AlphaFoldDB" id="A0A1Y2FWM2"/>
<dbReference type="InterPro" id="IPR011990">
    <property type="entry name" value="TPR-like_helical_dom_sf"/>
</dbReference>
<comment type="caution">
    <text evidence="4">The sequence shown here is derived from an EMBL/GenBank/DDBJ whole genome shotgun (WGS) entry which is preliminary data.</text>
</comment>
<dbReference type="RefSeq" id="XP_040728189.1">
    <property type="nucleotide sequence ID" value="XM_040867450.1"/>
</dbReference>
<evidence type="ECO:0008006" key="6">
    <source>
        <dbReference type="Google" id="ProtNLM"/>
    </source>
</evidence>
<dbReference type="PROSITE" id="PS50005">
    <property type="entry name" value="TPR"/>
    <property type="match status" value="1"/>
</dbReference>
<dbReference type="EMBL" id="MCFI01000001">
    <property type="protein sequence ID" value="ORY87694.1"/>
    <property type="molecule type" value="Genomic_DNA"/>
</dbReference>
<dbReference type="PANTHER" id="PTHR22904">
    <property type="entry name" value="TPR REPEAT CONTAINING PROTEIN"/>
    <property type="match status" value="1"/>
</dbReference>
<dbReference type="PANTHER" id="PTHR22904:SF523">
    <property type="entry name" value="STRESS-INDUCED-PHOSPHOPROTEIN 1"/>
    <property type="match status" value="1"/>
</dbReference>
<dbReference type="STRING" id="56484.A0A1Y2FWM2"/>
<dbReference type="SUPFAM" id="SSF48452">
    <property type="entry name" value="TPR-like"/>
    <property type="match status" value="1"/>
</dbReference>
<organism evidence="4 5">
    <name type="scientific">Protomyces lactucae-debilis</name>
    <dbReference type="NCBI Taxonomy" id="2754530"/>
    <lineage>
        <taxon>Eukaryota</taxon>
        <taxon>Fungi</taxon>
        <taxon>Dikarya</taxon>
        <taxon>Ascomycota</taxon>
        <taxon>Taphrinomycotina</taxon>
        <taxon>Taphrinomycetes</taxon>
        <taxon>Taphrinales</taxon>
        <taxon>Protomycetaceae</taxon>
        <taxon>Protomyces</taxon>
    </lineage>
</organism>
<gene>
    <name evidence="4" type="ORF">BCR37DRAFT_342760</name>
</gene>
<dbReference type="InterPro" id="IPR019734">
    <property type="entry name" value="TPR_rpt"/>
</dbReference>
<reference evidence="4 5" key="1">
    <citation type="submission" date="2016-07" db="EMBL/GenBank/DDBJ databases">
        <title>Pervasive Adenine N6-methylation of Active Genes in Fungi.</title>
        <authorList>
            <consortium name="DOE Joint Genome Institute"/>
            <person name="Mondo S.J."/>
            <person name="Dannebaum R.O."/>
            <person name="Kuo R.C."/>
            <person name="Labutti K."/>
            <person name="Haridas S."/>
            <person name="Kuo A."/>
            <person name="Salamov A."/>
            <person name="Ahrendt S.R."/>
            <person name="Lipzen A."/>
            <person name="Sullivan W."/>
            <person name="Andreopoulos W.B."/>
            <person name="Clum A."/>
            <person name="Lindquist E."/>
            <person name="Daum C."/>
            <person name="Ramamoorthy G.K."/>
            <person name="Gryganskyi A."/>
            <person name="Culley D."/>
            <person name="Magnuson J.K."/>
            <person name="James T.Y."/>
            <person name="O'Malley M.A."/>
            <person name="Stajich J.E."/>
            <person name="Spatafora J.W."/>
            <person name="Visel A."/>
            <person name="Grigoriev I.V."/>
        </authorList>
    </citation>
    <scope>NUCLEOTIDE SEQUENCE [LARGE SCALE GENOMIC DNA]</scope>
    <source>
        <strain evidence="4 5">12-1054</strain>
    </source>
</reference>
<evidence type="ECO:0000256" key="2">
    <source>
        <dbReference type="ARBA" id="ARBA00022803"/>
    </source>
</evidence>
<sequence length="199" mass="22038">METFIALPITLKEVDKRVVATSTDNQVNGYLQQIDALSNGMKQSGFPAEVPGPPAQSINPHRSTQIELAKKQGNEYFGKKQYAEALQIYSRALEMAASRPPWEPSQMANDEMAILLANRSAAFLGAEAYPEAYADACCCVDLRKPWPKGYFRKARALVKLGKVMEALETVQAGLGYEPTNEDLLNTKKEIEALLDGERR</sequence>
<evidence type="ECO:0000256" key="3">
    <source>
        <dbReference type="PROSITE-ProRule" id="PRU00339"/>
    </source>
</evidence>
<name>A0A1Y2FWM2_PROLT</name>
<keyword evidence="1" id="KW-0677">Repeat</keyword>
<dbReference type="SMART" id="SM00028">
    <property type="entry name" value="TPR"/>
    <property type="match status" value="2"/>
</dbReference>
<evidence type="ECO:0000313" key="4">
    <source>
        <dbReference type="EMBL" id="ORY87694.1"/>
    </source>
</evidence>
<proteinExistence type="predicted"/>
<evidence type="ECO:0000256" key="1">
    <source>
        <dbReference type="ARBA" id="ARBA00022737"/>
    </source>
</evidence>
<accession>A0A1Y2FWM2</accession>
<evidence type="ECO:0000313" key="5">
    <source>
        <dbReference type="Proteomes" id="UP000193685"/>
    </source>
</evidence>